<dbReference type="EMBL" id="BJHX01000001">
    <property type="protein sequence ID" value="GDY65233.1"/>
    <property type="molecule type" value="Genomic_DNA"/>
</dbReference>
<dbReference type="AlphaFoldDB" id="A0A4D4M191"/>
<keyword evidence="2" id="KW-0472">Membrane</keyword>
<feature type="transmembrane region" description="Helical" evidence="2">
    <location>
        <begin position="64"/>
        <end position="86"/>
    </location>
</feature>
<evidence type="ECO:0000256" key="1">
    <source>
        <dbReference type="SAM" id="MobiDB-lite"/>
    </source>
</evidence>
<reference evidence="3 4" key="1">
    <citation type="submission" date="2019-04" db="EMBL/GenBank/DDBJ databases">
        <title>Draft genome sequences of Streptomyces avermitilis NBRC 14893.</title>
        <authorList>
            <person name="Komaki H."/>
            <person name="Tamura T."/>
            <person name="Hosoyama A."/>
        </authorList>
    </citation>
    <scope>NUCLEOTIDE SEQUENCE [LARGE SCALE GENOMIC DNA]</scope>
    <source>
        <strain evidence="3 4">NBRC 14893</strain>
    </source>
</reference>
<proteinExistence type="predicted"/>
<sequence length="174" mass="17751">MAEREEARQAPGPPGLTPGPGEEVPVPPGRAARLRSPPVTGRTVKPKTRGIMAVRGGGGGLGSFGAYGVAAWGGVSLALITAVAWSHCGPRNECGGRGALVLGPFGIVFGILLEGFAQRKRCYQGPSAFMSIFQSVLVGSAVVFARSVFLAEPPVGWRVFMGAPALLSAGGRPG</sequence>
<evidence type="ECO:0000313" key="4">
    <source>
        <dbReference type="Proteomes" id="UP000302139"/>
    </source>
</evidence>
<evidence type="ECO:0000313" key="3">
    <source>
        <dbReference type="EMBL" id="GDY65233.1"/>
    </source>
</evidence>
<accession>A0A4D4M191</accession>
<name>A0A4D4M191_STRAX</name>
<keyword evidence="2" id="KW-1133">Transmembrane helix</keyword>
<protein>
    <submittedName>
        <fullName evidence="3">Uncharacterized protein</fullName>
    </submittedName>
</protein>
<comment type="caution">
    <text evidence="3">The sequence shown here is derived from an EMBL/GenBank/DDBJ whole genome shotgun (WGS) entry which is preliminary data.</text>
</comment>
<feature type="transmembrane region" description="Helical" evidence="2">
    <location>
        <begin position="129"/>
        <end position="151"/>
    </location>
</feature>
<feature type="transmembrane region" description="Helical" evidence="2">
    <location>
        <begin position="98"/>
        <end position="117"/>
    </location>
</feature>
<gene>
    <name evidence="3" type="ORF">SAV14893_046260</name>
</gene>
<dbReference type="Proteomes" id="UP000302139">
    <property type="component" value="Unassembled WGS sequence"/>
</dbReference>
<keyword evidence="2" id="KW-0812">Transmembrane</keyword>
<organism evidence="3 4">
    <name type="scientific">Streptomyces avermitilis</name>
    <dbReference type="NCBI Taxonomy" id="33903"/>
    <lineage>
        <taxon>Bacteria</taxon>
        <taxon>Bacillati</taxon>
        <taxon>Actinomycetota</taxon>
        <taxon>Actinomycetes</taxon>
        <taxon>Kitasatosporales</taxon>
        <taxon>Streptomycetaceae</taxon>
        <taxon>Streptomyces</taxon>
    </lineage>
</organism>
<feature type="region of interest" description="Disordered" evidence="1">
    <location>
        <begin position="1"/>
        <end position="46"/>
    </location>
</feature>
<evidence type="ECO:0000256" key="2">
    <source>
        <dbReference type="SAM" id="Phobius"/>
    </source>
</evidence>